<dbReference type="RefSeq" id="WP_071454466.1">
    <property type="nucleotide sequence ID" value="NZ_CP017675.1"/>
</dbReference>
<keyword evidence="2" id="KW-1185">Reference proteome</keyword>
<name>A0A1J0ADG8_9CYAN</name>
<dbReference type="STRING" id="1188229.GlitD10_1631"/>
<dbReference type="Gene3D" id="6.10.250.1980">
    <property type="match status" value="1"/>
</dbReference>
<evidence type="ECO:0000313" key="2">
    <source>
        <dbReference type="Proteomes" id="UP000180235"/>
    </source>
</evidence>
<organism evidence="1 2">
    <name type="scientific">Gloeomargarita lithophora Alchichica-D10</name>
    <dbReference type="NCBI Taxonomy" id="1188229"/>
    <lineage>
        <taxon>Bacteria</taxon>
        <taxon>Bacillati</taxon>
        <taxon>Cyanobacteriota</taxon>
        <taxon>Cyanophyceae</taxon>
        <taxon>Gloeomargaritales</taxon>
        <taxon>Gloeomargaritaceae</taxon>
        <taxon>Gloeomargarita</taxon>
    </lineage>
</organism>
<dbReference type="EMBL" id="CP017675">
    <property type="protein sequence ID" value="APB33955.1"/>
    <property type="molecule type" value="Genomic_DNA"/>
</dbReference>
<reference evidence="1 2" key="1">
    <citation type="submission" date="2016-10" db="EMBL/GenBank/DDBJ databases">
        <title>Description of Gloeomargarita lithophora gen. nov., sp. nov., a thylakoid-bearing basal-branching cyanobacterium with intracellular carbonates, and proposal for Gloeomargaritales ord. nov.</title>
        <authorList>
            <person name="Moreira D."/>
            <person name="Tavera R."/>
            <person name="Benzerara K."/>
            <person name="Skouri-Panet F."/>
            <person name="Couradeau E."/>
            <person name="Gerard E."/>
            <person name="Loussert C."/>
            <person name="Novelo E."/>
            <person name="Zivanovic Y."/>
            <person name="Lopez-Garcia P."/>
        </authorList>
    </citation>
    <scope>NUCLEOTIDE SEQUENCE [LARGE SCALE GENOMIC DNA]</scope>
    <source>
        <strain evidence="1 2">D10</strain>
    </source>
</reference>
<sequence>MVQRWTDEMLDRQAEENTRAFRELREAIGRLETQVAANTQAVAANTQAIAANTQAIAELREGQAMMMQIVMQQQTNIQELRQDTRRILDALINPPPMNGHR</sequence>
<proteinExistence type="predicted"/>
<dbReference type="KEGG" id="glt:GlitD10_1631"/>
<accession>A0A1J0ADG8</accession>
<gene>
    <name evidence="1" type="ORF">GlitD10_1631</name>
</gene>
<dbReference type="AlphaFoldDB" id="A0A1J0ADG8"/>
<protein>
    <submittedName>
        <fullName evidence="1">Uncharacterized protein</fullName>
    </submittedName>
</protein>
<evidence type="ECO:0000313" key="1">
    <source>
        <dbReference type="EMBL" id="APB33955.1"/>
    </source>
</evidence>
<dbReference type="Proteomes" id="UP000180235">
    <property type="component" value="Chromosome"/>
</dbReference>